<dbReference type="EMBL" id="BK015413">
    <property type="protein sequence ID" value="DAE05631.1"/>
    <property type="molecule type" value="Genomic_DNA"/>
</dbReference>
<name>A0A8S5PEL6_9CAUD</name>
<organism evidence="1">
    <name type="scientific">Siphoviridae sp. cthL03</name>
    <dbReference type="NCBI Taxonomy" id="2825615"/>
    <lineage>
        <taxon>Viruses</taxon>
        <taxon>Duplodnaviria</taxon>
        <taxon>Heunggongvirae</taxon>
        <taxon>Uroviricota</taxon>
        <taxon>Caudoviricetes</taxon>
    </lineage>
</organism>
<reference evidence="1" key="1">
    <citation type="journal article" date="2021" name="Proc. Natl. Acad. Sci. U.S.A.">
        <title>A Catalog of Tens of Thousands of Viruses from Human Metagenomes Reveals Hidden Associations with Chronic Diseases.</title>
        <authorList>
            <person name="Tisza M.J."/>
            <person name="Buck C.B."/>
        </authorList>
    </citation>
    <scope>NUCLEOTIDE SEQUENCE</scope>
    <source>
        <strain evidence="1">CthL03</strain>
    </source>
</reference>
<sequence>MNLGNGECIECSPNLNKVAITKLSYQGKWCKHGKLPWITYTEQEKRQLKLTTPYMRGDDVKKLQQLIGVNTDGIYGPTTDKKVQDILKLIGK</sequence>
<accession>A0A8S5PEL6</accession>
<evidence type="ECO:0000313" key="1">
    <source>
        <dbReference type="EMBL" id="DAE05631.1"/>
    </source>
</evidence>
<protein>
    <submittedName>
        <fullName evidence="1">Putative peptidoglycan binding domain protein</fullName>
    </submittedName>
</protein>
<proteinExistence type="predicted"/>